<dbReference type="Pfam" id="PF07767">
    <property type="entry name" value="Nop53"/>
    <property type="match status" value="1"/>
</dbReference>
<accession>A0A158Q676</accession>
<dbReference type="GO" id="GO:0008097">
    <property type="term" value="F:5S rRNA binding"/>
    <property type="evidence" value="ECO:0007669"/>
    <property type="project" value="TreeGrafter"/>
</dbReference>
<dbReference type="AlphaFoldDB" id="A0A158Q676"/>
<evidence type="ECO:0000313" key="10">
    <source>
        <dbReference type="Proteomes" id="UP000274756"/>
    </source>
</evidence>
<comment type="subcellular location">
    <subcellularLocation>
        <location evidence="1">Nucleus</location>
        <location evidence="1">Nucleolus</location>
    </subcellularLocation>
    <subcellularLocation>
        <location evidence="2">Nucleus</location>
        <location evidence="2">Nucleoplasm</location>
    </subcellularLocation>
</comment>
<evidence type="ECO:0000256" key="2">
    <source>
        <dbReference type="ARBA" id="ARBA00004642"/>
    </source>
</evidence>
<keyword evidence="6" id="KW-0539">Nucleus</keyword>
<evidence type="ECO:0000256" key="4">
    <source>
        <dbReference type="ARBA" id="ARBA00018339"/>
    </source>
</evidence>
<evidence type="ECO:0000256" key="5">
    <source>
        <dbReference type="ARBA" id="ARBA00022517"/>
    </source>
</evidence>
<dbReference type="STRING" id="318479.A0A158Q676"/>
<evidence type="ECO:0000256" key="6">
    <source>
        <dbReference type="ARBA" id="ARBA00023242"/>
    </source>
</evidence>
<dbReference type="PANTHER" id="PTHR14211">
    <property type="entry name" value="GLIOMA SUPPRESSOR CANDIDATE REGION GENE 2"/>
    <property type="match status" value="1"/>
</dbReference>
<dbReference type="GO" id="GO:0005654">
    <property type="term" value="C:nucleoplasm"/>
    <property type="evidence" value="ECO:0007669"/>
    <property type="project" value="UniProtKB-SubCell"/>
</dbReference>
<protein>
    <recommendedName>
        <fullName evidence="4">Ribosome biogenesis protein NOP53</fullName>
    </recommendedName>
</protein>
<gene>
    <name evidence="8" type="ORF">DME_LOCUS10626</name>
</gene>
<dbReference type="GO" id="GO:0005730">
    <property type="term" value="C:nucleolus"/>
    <property type="evidence" value="ECO:0007669"/>
    <property type="project" value="UniProtKB-SubCell"/>
</dbReference>
<evidence type="ECO:0000313" key="11">
    <source>
        <dbReference type="WBParaSite" id="DME_0000926901-mRNA-1"/>
    </source>
</evidence>
<evidence type="ECO:0000256" key="3">
    <source>
        <dbReference type="ARBA" id="ARBA00008838"/>
    </source>
</evidence>
<sequence>MKCTDEDLFLLDRSGKKNSLSRRQKATINNRQLLKKISDMPEDIGSFKELRSFPIKQRQPKAILSKKKKFLQPYDIWADGDEKGISFEKEYFLKATKKLLPKRPKTLQQIPSLLPPVEVSSVGTSYNPPASDYQKYISSIVADEIQLCNEENKIQKALRIAPNECFVIKEDRMAEERAGLFDGDESNDEENDSGDKEITVNKSKTKTMKAKRKEKVEKRKRFSIEREKAVKIQENAIFSVKRFNKEIMQQLSEIEERAKLREEKKILKSLYGTKKLGRGKFAEPYQSFLLPEELPSSLCQLQPQDNIIAMRFKSMQKRNMLPVFVEKLKSNKKRRKLKFKHVEKRSHKEVTINSKVM</sequence>
<dbReference type="PANTHER" id="PTHR14211:SF7">
    <property type="entry name" value="RIBOSOME BIOGENESIS PROTEIN NOP53"/>
    <property type="match status" value="1"/>
</dbReference>
<dbReference type="EMBL" id="UYYG01001230">
    <property type="protein sequence ID" value="VDN60653.1"/>
    <property type="molecule type" value="Genomic_DNA"/>
</dbReference>
<keyword evidence="10" id="KW-1185">Reference proteome</keyword>
<evidence type="ECO:0000256" key="1">
    <source>
        <dbReference type="ARBA" id="ARBA00004604"/>
    </source>
</evidence>
<dbReference type="Proteomes" id="UP000274756">
    <property type="component" value="Unassembled WGS sequence"/>
</dbReference>
<dbReference type="GO" id="GO:0000027">
    <property type="term" value="P:ribosomal large subunit assembly"/>
    <property type="evidence" value="ECO:0007669"/>
    <property type="project" value="TreeGrafter"/>
</dbReference>
<keyword evidence="5" id="KW-0690">Ribosome biogenesis</keyword>
<comment type="similarity">
    <text evidence="3">Belongs to the NOP53 family.</text>
</comment>
<proteinExistence type="inferred from homology"/>
<dbReference type="InterPro" id="IPR011687">
    <property type="entry name" value="Nop53/GLTSCR2"/>
</dbReference>
<dbReference type="WBParaSite" id="DME_0000926901-mRNA-1">
    <property type="protein sequence ID" value="DME_0000926901-mRNA-1"/>
    <property type="gene ID" value="DME_0000926901"/>
</dbReference>
<feature type="compositionally biased region" description="Acidic residues" evidence="7">
    <location>
        <begin position="182"/>
        <end position="192"/>
    </location>
</feature>
<reference evidence="11" key="1">
    <citation type="submission" date="2016-04" db="UniProtKB">
        <authorList>
            <consortium name="WormBaseParasite"/>
        </authorList>
    </citation>
    <scope>IDENTIFICATION</scope>
</reference>
<feature type="region of interest" description="Disordered" evidence="7">
    <location>
        <begin position="179"/>
        <end position="214"/>
    </location>
</feature>
<organism evidence="9 11">
    <name type="scientific">Dracunculus medinensis</name>
    <name type="common">Guinea worm</name>
    <dbReference type="NCBI Taxonomy" id="318479"/>
    <lineage>
        <taxon>Eukaryota</taxon>
        <taxon>Metazoa</taxon>
        <taxon>Ecdysozoa</taxon>
        <taxon>Nematoda</taxon>
        <taxon>Chromadorea</taxon>
        <taxon>Rhabditida</taxon>
        <taxon>Spirurina</taxon>
        <taxon>Dracunculoidea</taxon>
        <taxon>Dracunculidae</taxon>
        <taxon>Dracunculus</taxon>
    </lineage>
</organism>
<evidence type="ECO:0000313" key="8">
    <source>
        <dbReference type="EMBL" id="VDN60653.1"/>
    </source>
</evidence>
<dbReference type="Proteomes" id="UP000038040">
    <property type="component" value="Unplaced"/>
</dbReference>
<evidence type="ECO:0000313" key="9">
    <source>
        <dbReference type="Proteomes" id="UP000038040"/>
    </source>
</evidence>
<dbReference type="OrthoDB" id="5072at2759"/>
<dbReference type="GO" id="GO:0006364">
    <property type="term" value="P:rRNA processing"/>
    <property type="evidence" value="ECO:0007669"/>
    <property type="project" value="TreeGrafter"/>
</dbReference>
<feature type="compositionally biased region" description="Basic residues" evidence="7">
    <location>
        <begin position="203"/>
        <end position="213"/>
    </location>
</feature>
<name>A0A158Q676_DRAME</name>
<reference evidence="8 10" key="2">
    <citation type="submission" date="2018-11" db="EMBL/GenBank/DDBJ databases">
        <authorList>
            <consortium name="Pathogen Informatics"/>
        </authorList>
    </citation>
    <scope>NUCLEOTIDE SEQUENCE [LARGE SCALE GENOMIC DNA]</scope>
</reference>
<dbReference type="PIRSF" id="PIRSF017302">
    <property type="entry name" value="Gltscr2"/>
    <property type="match status" value="1"/>
</dbReference>
<evidence type="ECO:0000256" key="7">
    <source>
        <dbReference type="SAM" id="MobiDB-lite"/>
    </source>
</evidence>